<name>A0A4U0XFS0_9PEZI</name>
<reference evidence="2 3" key="1">
    <citation type="submission" date="2017-03" db="EMBL/GenBank/DDBJ databases">
        <title>Genomes of endolithic fungi from Antarctica.</title>
        <authorList>
            <person name="Coleine C."/>
            <person name="Masonjones S."/>
            <person name="Stajich J.E."/>
        </authorList>
    </citation>
    <scope>NUCLEOTIDE SEQUENCE [LARGE SCALE GENOMIC DNA]</scope>
    <source>
        <strain evidence="2 3">CCFEE 5187</strain>
    </source>
</reference>
<proteinExistence type="predicted"/>
<feature type="compositionally biased region" description="Low complexity" evidence="1">
    <location>
        <begin position="492"/>
        <end position="513"/>
    </location>
</feature>
<sequence>MSDLGDEYGDEWLDMDDNYMYLDDAYGLADELAEHAIPSPALRDDHDLDDEDVYEYFGDLEYGVDTYYDAEMGLRMTKPVNIPENEAQSALGEKRKRTDLDLVIEAGRAAKRRRNVTRTGADGNDAEMPELERDRDGSTTPVRWISREERSQDDGVARRILDGQERPFSLLPHWREQYEVVPDIGPAVETSTLPLNPAIKDYTESDGSAAHGNGRLQDARILSTCSDSDEGGDTIGAAPNFADLDPDVLKAALRNRLASSGSSLPLDESTLMGFFAQMLDSERTTDGIADQLADQVLDRVAQGAPDAADISQWLAQQGVALGERDEEPVPLQEEIATYATPTDTEVKFPSPEPSLLPPIPPSLGLAEGQHLLTPSSTDSIYGESTRRELVGVVIPRKRKSALATFTPHDDNSTVPKRVKFPVREISVDEVEQRASDDQCLQEPNKRSKSKEKSATPAVTDVKPTTRSRKRKPDEAEARESAPKPKRPTQSYAAATASSKGKATAASAASAKSARSGKVRKG</sequence>
<evidence type="ECO:0000313" key="3">
    <source>
        <dbReference type="Proteomes" id="UP000308768"/>
    </source>
</evidence>
<protein>
    <submittedName>
        <fullName evidence="2">Uncharacterized protein</fullName>
    </submittedName>
</protein>
<feature type="compositionally biased region" description="Basic and acidic residues" evidence="1">
    <location>
        <begin position="471"/>
        <end position="482"/>
    </location>
</feature>
<dbReference type="STRING" id="331657.A0A4U0XFS0"/>
<evidence type="ECO:0000256" key="1">
    <source>
        <dbReference type="SAM" id="MobiDB-lite"/>
    </source>
</evidence>
<feature type="region of interest" description="Disordered" evidence="1">
    <location>
        <begin position="427"/>
        <end position="521"/>
    </location>
</feature>
<feature type="compositionally biased region" description="Basic and acidic residues" evidence="1">
    <location>
        <begin position="427"/>
        <end position="436"/>
    </location>
</feature>
<feature type="compositionally biased region" description="Basic and acidic residues" evidence="1">
    <location>
        <begin position="145"/>
        <end position="159"/>
    </location>
</feature>
<accession>A0A4U0XFS0</accession>
<evidence type="ECO:0000313" key="2">
    <source>
        <dbReference type="EMBL" id="TKA75071.1"/>
    </source>
</evidence>
<dbReference type="Proteomes" id="UP000308768">
    <property type="component" value="Unassembled WGS sequence"/>
</dbReference>
<dbReference type="EMBL" id="NAJN01000315">
    <property type="protein sequence ID" value="TKA75071.1"/>
    <property type="molecule type" value="Genomic_DNA"/>
</dbReference>
<feature type="region of interest" description="Disordered" evidence="1">
    <location>
        <begin position="113"/>
        <end position="159"/>
    </location>
</feature>
<keyword evidence="3" id="KW-1185">Reference proteome</keyword>
<gene>
    <name evidence="2" type="ORF">B0A49_03270</name>
</gene>
<dbReference type="AlphaFoldDB" id="A0A4U0XFS0"/>
<dbReference type="OrthoDB" id="3933088at2759"/>
<comment type="caution">
    <text evidence="2">The sequence shown here is derived from an EMBL/GenBank/DDBJ whole genome shotgun (WGS) entry which is preliminary data.</text>
</comment>
<organism evidence="2 3">
    <name type="scientific">Cryomyces minteri</name>
    <dbReference type="NCBI Taxonomy" id="331657"/>
    <lineage>
        <taxon>Eukaryota</taxon>
        <taxon>Fungi</taxon>
        <taxon>Dikarya</taxon>
        <taxon>Ascomycota</taxon>
        <taxon>Pezizomycotina</taxon>
        <taxon>Dothideomycetes</taxon>
        <taxon>Dothideomycetes incertae sedis</taxon>
        <taxon>Cryomyces</taxon>
    </lineage>
</organism>